<dbReference type="EC" id="1.1.1.169" evidence="3 10"/>
<dbReference type="OrthoDB" id="6530772at2"/>
<dbReference type="InterPro" id="IPR013328">
    <property type="entry name" value="6PGD_dom2"/>
</dbReference>
<keyword evidence="14" id="KW-1185">Reference proteome</keyword>
<dbReference type="SUPFAM" id="SSF51735">
    <property type="entry name" value="NAD(P)-binding Rossmann-fold domains"/>
    <property type="match status" value="1"/>
</dbReference>
<sequence>MGCLFATAIGSAGGRVSLLLRPPLPATRGEITVESVEGNRTCPVTLDDQNGTSRIEQLLVCTKANDITDAVAGIAHRLKPGAPILLAANGMGYLDWFDRELPDHPIYCCLSTEGAYRIAPLHIRHAGRGRSLIGSPAGLPAPDWLQDWTASFLDVQWENAINRAQWHKLAINCAINPLTALYRCRNGELARNEVLKVLVEQLCDEISIVSAAAGFGDTAATIHRDVAGVIAGTAANRSSMLQDVIAGRTTEINFITGYLLSTAERLNIDAPLHRQLLQQVTELDL</sequence>
<dbReference type="InterPro" id="IPR013332">
    <property type="entry name" value="KPR_N"/>
</dbReference>
<evidence type="ECO:0000256" key="9">
    <source>
        <dbReference type="ARBA" id="ARBA00048793"/>
    </source>
</evidence>
<dbReference type="InterPro" id="IPR050838">
    <property type="entry name" value="Ketopantoate_reductase"/>
</dbReference>
<evidence type="ECO:0000259" key="11">
    <source>
        <dbReference type="Pfam" id="PF02558"/>
    </source>
</evidence>
<dbReference type="GO" id="GO:0008677">
    <property type="term" value="F:2-dehydropantoate 2-reductase activity"/>
    <property type="evidence" value="ECO:0007669"/>
    <property type="project" value="UniProtKB-EC"/>
</dbReference>
<dbReference type="InterPro" id="IPR013752">
    <property type="entry name" value="KPA_reductase"/>
</dbReference>
<protein>
    <recommendedName>
        <fullName evidence="4 10">2-dehydropantoate 2-reductase</fullName>
        <ecNumber evidence="3 10">1.1.1.169</ecNumber>
    </recommendedName>
    <alternativeName>
        <fullName evidence="8 10">Ketopantoate reductase</fullName>
    </alternativeName>
</protein>
<dbReference type="InterPro" id="IPR036291">
    <property type="entry name" value="NAD(P)-bd_dom_sf"/>
</dbReference>
<comment type="pathway">
    <text evidence="1 10">Cofactor biosynthesis; (R)-pantothenate biosynthesis; (R)-pantoate from 3-methyl-2-oxobutanoate: step 2/2.</text>
</comment>
<keyword evidence="5 10" id="KW-0566">Pantothenate biosynthesis</keyword>
<evidence type="ECO:0000256" key="10">
    <source>
        <dbReference type="RuleBase" id="RU362068"/>
    </source>
</evidence>
<dbReference type="GO" id="GO:0050661">
    <property type="term" value="F:NADP binding"/>
    <property type="evidence" value="ECO:0007669"/>
    <property type="project" value="TreeGrafter"/>
</dbReference>
<gene>
    <name evidence="13" type="ORF">E2F43_02090</name>
</gene>
<dbReference type="Pfam" id="PF02558">
    <property type="entry name" value="ApbA"/>
    <property type="match status" value="1"/>
</dbReference>
<dbReference type="EMBL" id="SMSE01000001">
    <property type="protein sequence ID" value="TDG15052.1"/>
    <property type="molecule type" value="Genomic_DNA"/>
</dbReference>
<dbReference type="AlphaFoldDB" id="A0A4R5LUM2"/>
<comment type="similarity">
    <text evidence="2 10">Belongs to the ketopantoate reductase family.</text>
</comment>
<organism evidence="13 14">
    <name type="scientific">Seongchinamella unica</name>
    <dbReference type="NCBI Taxonomy" id="2547392"/>
    <lineage>
        <taxon>Bacteria</taxon>
        <taxon>Pseudomonadati</taxon>
        <taxon>Pseudomonadota</taxon>
        <taxon>Gammaproteobacteria</taxon>
        <taxon>Cellvibrionales</taxon>
        <taxon>Halieaceae</taxon>
        <taxon>Seongchinamella</taxon>
    </lineage>
</organism>
<dbReference type="GO" id="GO:0015940">
    <property type="term" value="P:pantothenate biosynthetic process"/>
    <property type="evidence" value="ECO:0007669"/>
    <property type="project" value="UniProtKB-UniPathway"/>
</dbReference>
<evidence type="ECO:0000256" key="6">
    <source>
        <dbReference type="ARBA" id="ARBA00022857"/>
    </source>
</evidence>
<feature type="domain" description="Ketopantoate reductase C-terminal" evidence="12">
    <location>
        <begin position="161"/>
        <end position="282"/>
    </location>
</feature>
<dbReference type="GO" id="GO:0005737">
    <property type="term" value="C:cytoplasm"/>
    <property type="evidence" value="ECO:0007669"/>
    <property type="project" value="TreeGrafter"/>
</dbReference>
<name>A0A4R5LUM2_9GAMM</name>
<keyword evidence="7 10" id="KW-0560">Oxidoreductase</keyword>
<evidence type="ECO:0000256" key="4">
    <source>
        <dbReference type="ARBA" id="ARBA00019465"/>
    </source>
</evidence>
<dbReference type="PANTHER" id="PTHR43765">
    <property type="entry name" value="2-DEHYDROPANTOATE 2-REDUCTASE-RELATED"/>
    <property type="match status" value="1"/>
</dbReference>
<feature type="domain" description="Ketopantoate reductase N-terminal" evidence="11">
    <location>
        <begin position="1"/>
        <end position="136"/>
    </location>
</feature>
<comment type="function">
    <text evidence="10">Catalyzes the NADPH-dependent reduction of ketopantoate into pantoic acid.</text>
</comment>
<proteinExistence type="inferred from homology"/>
<evidence type="ECO:0000313" key="14">
    <source>
        <dbReference type="Proteomes" id="UP000295554"/>
    </source>
</evidence>
<dbReference type="SUPFAM" id="SSF48179">
    <property type="entry name" value="6-phosphogluconate dehydrogenase C-terminal domain-like"/>
    <property type="match status" value="1"/>
</dbReference>
<evidence type="ECO:0000256" key="7">
    <source>
        <dbReference type="ARBA" id="ARBA00023002"/>
    </source>
</evidence>
<dbReference type="Proteomes" id="UP000295554">
    <property type="component" value="Unassembled WGS sequence"/>
</dbReference>
<dbReference type="Pfam" id="PF08546">
    <property type="entry name" value="ApbA_C"/>
    <property type="match status" value="1"/>
</dbReference>
<evidence type="ECO:0000256" key="3">
    <source>
        <dbReference type="ARBA" id="ARBA00013014"/>
    </source>
</evidence>
<evidence type="ECO:0000313" key="13">
    <source>
        <dbReference type="EMBL" id="TDG15052.1"/>
    </source>
</evidence>
<dbReference type="PANTHER" id="PTHR43765:SF2">
    <property type="entry name" value="2-DEHYDROPANTOATE 2-REDUCTASE"/>
    <property type="match status" value="1"/>
</dbReference>
<dbReference type="InterPro" id="IPR008927">
    <property type="entry name" value="6-PGluconate_DH-like_C_sf"/>
</dbReference>
<dbReference type="UniPathway" id="UPA00028">
    <property type="reaction ID" value="UER00004"/>
</dbReference>
<comment type="caution">
    <text evidence="13">The sequence shown here is derived from an EMBL/GenBank/DDBJ whole genome shotgun (WGS) entry which is preliminary data.</text>
</comment>
<reference evidence="13 14" key="1">
    <citation type="submission" date="2019-03" db="EMBL/GenBank/DDBJ databases">
        <title>Seongchinamella monodicae gen. nov., sp. nov., a novel member of the Gammaproteobacteria isolated from a tidal mudflat of beach.</title>
        <authorList>
            <person name="Yang H.G."/>
            <person name="Kang J.W."/>
            <person name="Lee S.D."/>
        </authorList>
    </citation>
    <scope>NUCLEOTIDE SEQUENCE [LARGE SCALE GENOMIC DNA]</scope>
    <source>
        <strain evidence="13 14">GH4-78</strain>
    </source>
</reference>
<evidence type="ECO:0000259" key="12">
    <source>
        <dbReference type="Pfam" id="PF08546"/>
    </source>
</evidence>
<dbReference type="InterPro" id="IPR003710">
    <property type="entry name" value="ApbA"/>
</dbReference>
<evidence type="ECO:0000256" key="1">
    <source>
        <dbReference type="ARBA" id="ARBA00004994"/>
    </source>
</evidence>
<evidence type="ECO:0000256" key="5">
    <source>
        <dbReference type="ARBA" id="ARBA00022655"/>
    </source>
</evidence>
<dbReference type="Gene3D" id="3.40.50.720">
    <property type="entry name" value="NAD(P)-binding Rossmann-like Domain"/>
    <property type="match status" value="1"/>
</dbReference>
<evidence type="ECO:0000256" key="8">
    <source>
        <dbReference type="ARBA" id="ARBA00032024"/>
    </source>
</evidence>
<accession>A0A4R5LUM2</accession>
<evidence type="ECO:0000256" key="2">
    <source>
        <dbReference type="ARBA" id="ARBA00007870"/>
    </source>
</evidence>
<dbReference type="Gene3D" id="1.10.1040.10">
    <property type="entry name" value="N-(1-d-carboxylethyl)-l-norvaline Dehydrogenase, domain 2"/>
    <property type="match status" value="1"/>
</dbReference>
<dbReference type="NCBIfam" id="TIGR00745">
    <property type="entry name" value="apbA_panE"/>
    <property type="match status" value="1"/>
</dbReference>
<comment type="catalytic activity">
    <reaction evidence="9 10">
        <text>(R)-pantoate + NADP(+) = 2-dehydropantoate + NADPH + H(+)</text>
        <dbReference type="Rhea" id="RHEA:16233"/>
        <dbReference type="ChEBI" id="CHEBI:11561"/>
        <dbReference type="ChEBI" id="CHEBI:15378"/>
        <dbReference type="ChEBI" id="CHEBI:15980"/>
        <dbReference type="ChEBI" id="CHEBI:57783"/>
        <dbReference type="ChEBI" id="CHEBI:58349"/>
        <dbReference type="EC" id="1.1.1.169"/>
    </reaction>
</comment>
<keyword evidence="6 10" id="KW-0521">NADP</keyword>